<dbReference type="Pfam" id="PF10531">
    <property type="entry name" value="SLBB"/>
    <property type="match status" value="1"/>
</dbReference>
<accession>A0A561QPN4</accession>
<keyword evidence="1 2" id="KW-0732">Signal</keyword>
<gene>
    <name evidence="6" type="ORF">FHW37_105345</name>
</gene>
<feature type="domain" description="Soluble ligand binding" evidence="4">
    <location>
        <begin position="124"/>
        <end position="158"/>
    </location>
</feature>
<keyword evidence="7" id="KW-1185">Reference proteome</keyword>
<feature type="domain" description="AprE-like long alpha-helical hairpin" evidence="5">
    <location>
        <begin position="171"/>
        <end position="355"/>
    </location>
</feature>
<evidence type="ECO:0000259" key="4">
    <source>
        <dbReference type="Pfam" id="PF10531"/>
    </source>
</evidence>
<name>A0A561QPN4_9HYPH</name>
<feature type="domain" description="Polysaccharide export protein N-terminal" evidence="3">
    <location>
        <begin position="31"/>
        <end position="118"/>
    </location>
</feature>
<evidence type="ECO:0000256" key="1">
    <source>
        <dbReference type="ARBA" id="ARBA00022729"/>
    </source>
</evidence>
<dbReference type="Pfam" id="PF02563">
    <property type="entry name" value="Poly_export"/>
    <property type="match status" value="1"/>
</dbReference>
<evidence type="ECO:0000259" key="5">
    <source>
        <dbReference type="Pfam" id="PF25994"/>
    </source>
</evidence>
<evidence type="ECO:0000313" key="7">
    <source>
        <dbReference type="Proteomes" id="UP000320653"/>
    </source>
</evidence>
<feature type="signal peptide" evidence="2">
    <location>
        <begin position="1"/>
        <end position="31"/>
    </location>
</feature>
<dbReference type="InterPro" id="IPR049712">
    <property type="entry name" value="Poly_export"/>
</dbReference>
<evidence type="ECO:0000313" key="6">
    <source>
        <dbReference type="EMBL" id="TWF52246.1"/>
    </source>
</evidence>
<comment type="caution">
    <text evidence="6">The sequence shown here is derived from an EMBL/GenBank/DDBJ whole genome shotgun (WGS) entry which is preliminary data.</text>
</comment>
<dbReference type="GO" id="GO:0015159">
    <property type="term" value="F:polysaccharide transmembrane transporter activity"/>
    <property type="evidence" value="ECO:0007669"/>
    <property type="project" value="InterPro"/>
</dbReference>
<dbReference type="InterPro" id="IPR058781">
    <property type="entry name" value="HH_AprE-like"/>
</dbReference>
<dbReference type="Pfam" id="PF25994">
    <property type="entry name" value="HH_AprE"/>
    <property type="match status" value="1"/>
</dbReference>
<protein>
    <submittedName>
        <fullName evidence="6">Exopolysaccharide production protein ExoF</fullName>
    </submittedName>
</protein>
<sequence>MQKYMSAARRSCVLLLATGVLSGAVASSSQAADSGYKLGVMDKLQIRVAEWQPADGTVRNWDMVGGDYTVGPSGQLSLPFIGDLKASGKTTTEVATEIGQQLRDKFALRNLPSASVEISQFRPVFLAGDVTTPGQYPFSPNLTVLKAVSLAGGLRRSESGQRFARDFINAKGDAAVYDNQRFRLIARLARLHAEVDGAKEIAMPADLKDVKNAQQLIDSESSLMKSRRDRYELQLKSLTDLKGLLQSEVESLAQKTETQKRQLQIASDSRDKMSKLTEQGITNNNRLITLEQRTAEIETNLLDIDTNTLQAKQSISKADQDEINLRNDWVAQRAKELQDTEAELEKLGLQLTTSRQLMSEALTQSAEALQFDPTRKAATIKYTVVRDEGQGAKEVAVDENTALLPGDVIKVTSELLMQ</sequence>
<dbReference type="EMBL" id="VIWP01000005">
    <property type="protein sequence ID" value="TWF52246.1"/>
    <property type="molecule type" value="Genomic_DNA"/>
</dbReference>
<dbReference type="PANTHER" id="PTHR33619:SF3">
    <property type="entry name" value="POLYSACCHARIDE EXPORT PROTEIN GFCE-RELATED"/>
    <property type="match status" value="1"/>
</dbReference>
<evidence type="ECO:0000259" key="3">
    <source>
        <dbReference type="Pfam" id="PF02563"/>
    </source>
</evidence>
<proteinExistence type="predicted"/>
<dbReference type="RefSeq" id="WP_145639892.1">
    <property type="nucleotide sequence ID" value="NZ_VIWP01000005.1"/>
</dbReference>
<dbReference type="Proteomes" id="UP000320653">
    <property type="component" value="Unassembled WGS sequence"/>
</dbReference>
<dbReference type="Gene3D" id="3.10.560.10">
    <property type="entry name" value="Outer membrane lipoprotein wza domain like"/>
    <property type="match status" value="1"/>
</dbReference>
<dbReference type="InterPro" id="IPR019554">
    <property type="entry name" value="Soluble_ligand-bd"/>
</dbReference>
<dbReference type="InterPro" id="IPR003715">
    <property type="entry name" value="Poly_export_N"/>
</dbReference>
<feature type="chain" id="PRO_5021825968" evidence="2">
    <location>
        <begin position="32"/>
        <end position="418"/>
    </location>
</feature>
<organism evidence="6 7">
    <name type="scientific">Neorhizobium alkalisoli</name>
    <dbReference type="NCBI Taxonomy" id="528178"/>
    <lineage>
        <taxon>Bacteria</taxon>
        <taxon>Pseudomonadati</taxon>
        <taxon>Pseudomonadota</taxon>
        <taxon>Alphaproteobacteria</taxon>
        <taxon>Hyphomicrobiales</taxon>
        <taxon>Rhizobiaceae</taxon>
        <taxon>Rhizobium/Agrobacterium group</taxon>
        <taxon>Neorhizobium</taxon>
    </lineage>
</organism>
<evidence type="ECO:0000256" key="2">
    <source>
        <dbReference type="SAM" id="SignalP"/>
    </source>
</evidence>
<reference evidence="6 7" key="1">
    <citation type="submission" date="2019-06" db="EMBL/GenBank/DDBJ databases">
        <title>Sorghum-associated microbial communities from plants grown in Nebraska, USA.</title>
        <authorList>
            <person name="Schachtman D."/>
        </authorList>
    </citation>
    <scope>NUCLEOTIDE SEQUENCE [LARGE SCALE GENOMIC DNA]</scope>
    <source>
        <strain evidence="6 7">1225</strain>
    </source>
</reference>
<dbReference type="AlphaFoldDB" id="A0A561QPN4"/>
<dbReference type="OrthoDB" id="9798876at2"/>
<dbReference type="Gene3D" id="3.30.1950.10">
    <property type="entry name" value="wza like domain"/>
    <property type="match status" value="1"/>
</dbReference>
<dbReference type="PANTHER" id="PTHR33619">
    <property type="entry name" value="POLYSACCHARIDE EXPORT PROTEIN GFCE-RELATED"/>
    <property type="match status" value="1"/>
</dbReference>